<organism evidence="8 9">
    <name type="scientific">Mytilus coruscus</name>
    <name type="common">Sea mussel</name>
    <dbReference type="NCBI Taxonomy" id="42192"/>
    <lineage>
        <taxon>Eukaryota</taxon>
        <taxon>Metazoa</taxon>
        <taxon>Spiralia</taxon>
        <taxon>Lophotrochozoa</taxon>
        <taxon>Mollusca</taxon>
        <taxon>Bivalvia</taxon>
        <taxon>Autobranchia</taxon>
        <taxon>Pteriomorphia</taxon>
        <taxon>Mytilida</taxon>
        <taxon>Mytiloidea</taxon>
        <taxon>Mytilidae</taxon>
        <taxon>Mytilinae</taxon>
        <taxon>Mytilus</taxon>
    </lineage>
</organism>
<evidence type="ECO:0000256" key="4">
    <source>
        <dbReference type="ARBA" id="ARBA00022737"/>
    </source>
</evidence>
<keyword evidence="6" id="KW-1133">Transmembrane helix</keyword>
<dbReference type="PROSITE" id="PS50092">
    <property type="entry name" value="TSP1"/>
    <property type="match status" value="17"/>
</dbReference>
<keyword evidence="4" id="KW-0677">Repeat</keyword>
<dbReference type="Gene3D" id="2.20.100.10">
    <property type="entry name" value="Thrombospondin type-1 (TSP1) repeat"/>
    <property type="match status" value="17"/>
</dbReference>
<keyword evidence="6" id="KW-0472">Membrane</keyword>
<dbReference type="PANTHER" id="PTHR22906">
    <property type="entry name" value="PROPERDIN"/>
    <property type="match status" value="1"/>
</dbReference>
<evidence type="ECO:0000256" key="1">
    <source>
        <dbReference type="ARBA" id="ARBA00004613"/>
    </source>
</evidence>
<feature type="signal peptide" evidence="7">
    <location>
        <begin position="1"/>
        <end position="19"/>
    </location>
</feature>
<dbReference type="PANTHER" id="PTHR22906:SF43">
    <property type="entry name" value="PROPERDIN"/>
    <property type="match status" value="1"/>
</dbReference>
<accession>A0A6J8E5S4</accession>
<dbReference type="InterPro" id="IPR000884">
    <property type="entry name" value="TSP1_rpt"/>
</dbReference>
<evidence type="ECO:0000313" key="9">
    <source>
        <dbReference type="Proteomes" id="UP000507470"/>
    </source>
</evidence>
<dbReference type="SMART" id="SM00209">
    <property type="entry name" value="TSP1"/>
    <property type="match status" value="17"/>
</dbReference>
<dbReference type="OrthoDB" id="446173at2759"/>
<keyword evidence="8" id="KW-0675">Receptor</keyword>
<dbReference type="FunFam" id="2.20.100.10:FF:000001">
    <property type="entry name" value="semaphorin-5A isoform X1"/>
    <property type="match status" value="16"/>
</dbReference>
<gene>
    <name evidence="8" type="ORF">MCOR_48493</name>
</gene>
<protein>
    <submittedName>
        <fullName evidence="8">Coadhesin,Thrombospondin-1,Adhesion G protein-coupled receptor B1,Mucin-like protein,Hemicentin-1,Thrombospondin-2</fullName>
    </submittedName>
</protein>
<sequence length="1317" mass="144399">MRLDILFLITLPTVTVVNSVCIGTQTYQCSQRSSRWHNYRTKCGAFGWKRCRRSRRVYYQSYKICTRKCPSVDGKWSSWTSWRGWSKCTKNCGTGGQVRTRTRSCTNPRPLNGGKQCPGLTTGVERRQCNTNPCPVDGKWSSWKSWNSWSTCTKNCGTGNQVRTRTRSCTNPTPLYGGNQCPGLTTAVENRQCNTNPCPVNGGWSSYGNWSPWTSCTVPCGGGAQSRDRNRTCSNPEPKYGGSQCVGSSSETASLPCNISPCPVNGEWSSYRSWSPWSSCNVTCGGGKKTRSRERTCSNPVPKYGGNQCVGNRTETTADSCSSIPCPIDGGWSSFGSWSPWSSCNLSCGGGTKSRNHNRTCTNPEPKYGGKPCVGGTTDTSAVLCNSMPCPIDGGWSSYGIWSSWSVCSVTCGGGEKSRSRSRTCSYPVPKYGGKQCFGNEVENITSDCNMLPCPIDGGWSSYGIWSSWSVCSLTCGGGGKARSRNRSCSNPVPKYDGKQCTGNEVENTTSDCNMLPCPIDGGWSSYGIWSSWSVCSLTCGGGRKSRSRNRSCSNPVPKYDGKQCTGNEVENTTSDCNMLPCPIDGGWSSYGIWSSWSVCSLTCGGGRKSRSRNRSCSNPVPKYDGKQCTGNKVENTTSDCNMLPCPIDGGWSSYGIWSSWSVCSLTCGGGEKSRSRNRSCSNPVPKYDGKQCTGNEVENTTSDCNMLPCPSKVIFYYNSNAFLTCGGGEKSRSRNRSCSNPVPKYDGKQCTGNEVENTTSDCNMLPCPIDGGWSSYGIWSSWSVCSLTCGDGRKSRSRNRSCSNPVPKYDGKQCTGNEVENTTSDCNMLPCPIDGGWSSFGIWTSWSLCSSTCGSGEKTRSRNRTCSNPIPQYGGKQCSGYAAENTTSDCNIIQCPIDGAWSSFGIWSSWFSCSLTCGGGEKIRIRNRTCSNPVPKYGGKQCTGNAAEHTTSDCNTLHCPIDGGWSSYGNWSSWSLCNVTCGGGKKSKIRNRTCTNPVPKYDGKQCAGKAEENITVDCNTLPCPINGGWSQYTVWSQWGNCSKECDRGLRYRTRSRSCTNPKPKFGGLECNGKTTEEEGGVCNIQHCPLDGNWTDYSEWSPWDTCNVTCGGGFYSRYRNRTCENPGPMFSGMNCSGDGIDHQKATCNKQRCNAIEISDVSKILSSEIFKKALYYGIIPGVLLLILCAVIVCVIIRKRRRSSIFLKTYNFQNTTYMTPGKDEAICEDTKLTCNLEEKQITDEKEEDRYTNMDNKLICSADTDLDDDHYNCATEDEDHYDKYVDESDHYEECDNVVREPLDESCTKNASNEFHTFKNF</sequence>
<name>A0A6J8E5S4_MYTCO</name>
<evidence type="ECO:0000256" key="2">
    <source>
        <dbReference type="ARBA" id="ARBA00022525"/>
    </source>
</evidence>
<dbReference type="EMBL" id="CACVKT020008520">
    <property type="protein sequence ID" value="CAC5415830.1"/>
    <property type="molecule type" value="Genomic_DNA"/>
</dbReference>
<reference evidence="8 9" key="1">
    <citation type="submission" date="2020-06" db="EMBL/GenBank/DDBJ databases">
        <authorList>
            <person name="Li R."/>
            <person name="Bekaert M."/>
        </authorList>
    </citation>
    <scope>NUCLEOTIDE SEQUENCE [LARGE SCALE GENOMIC DNA]</scope>
    <source>
        <strain evidence="9">wild</strain>
    </source>
</reference>
<keyword evidence="9" id="KW-1185">Reference proteome</keyword>
<evidence type="ECO:0000256" key="3">
    <source>
        <dbReference type="ARBA" id="ARBA00022729"/>
    </source>
</evidence>
<dbReference type="Proteomes" id="UP000507470">
    <property type="component" value="Unassembled WGS sequence"/>
</dbReference>
<keyword evidence="6" id="KW-0812">Transmembrane</keyword>
<dbReference type="InterPro" id="IPR052065">
    <property type="entry name" value="Compl_asym_regulator"/>
</dbReference>
<evidence type="ECO:0000256" key="5">
    <source>
        <dbReference type="ARBA" id="ARBA00023157"/>
    </source>
</evidence>
<dbReference type="SUPFAM" id="SSF82895">
    <property type="entry name" value="TSP-1 type 1 repeat"/>
    <property type="match status" value="16"/>
</dbReference>
<keyword evidence="2" id="KW-0964">Secreted</keyword>
<evidence type="ECO:0000313" key="8">
    <source>
        <dbReference type="EMBL" id="CAC5415830.1"/>
    </source>
</evidence>
<dbReference type="Pfam" id="PF00090">
    <property type="entry name" value="TSP_1"/>
    <property type="match status" value="17"/>
</dbReference>
<proteinExistence type="predicted"/>
<feature type="transmembrane region" description="Helical" evidence="6">
    <location>
        <begin position="1172"/>
        <end position="1195"/>
    </location>
</feature>
<comment type="subcellular location">
    <subcellularLocation>
        <location evidence="1">Secreted</location>
    </subcellularLocation>
</comment>
<evidence type="ECO:0000256" key="6">
    <source>
        <dbReference type="SAM" id="Phobius"/>
    </source>
</evidence>
<dbReference type="InterPro" id="IPR036383">
    <property type="entry name" value="TSP1_rpt_sf"/>
</dbReference>
<feature type="chain" id="PRO_5026666176" evidence="7">
    <location>
        <begin position="20"/>
        <end position="1317"/>
    </location>
</feature>
<keyword evidence="5" id="KW-1015">Disulfide bond</keyword>
<keyword evidence="3 7" id="KW-0732">Signal</keyword>
<evidence type="ECO:0000256" key="7">
    <source>
        <dbReference type="SAM" id="SignalP"/>
    </source>
</evidence>